<organism evidence="1 2">
    <name type="scientific">Agathobacter rectalis</name>
    <dbReference type="NCBI Taxonomy" id="39491"/>
    <lineage>
        <taxon>Bacteria</taxon>
        <taxon>Bacillati</taxon>
        <taxon>Bacillota</taxon>
        <taxon>Clostridia</taxon>
        <taxon>Lachnospirales</taxon>
        <taxon>Lachnospiraceae</taxon>
        <taxon>Agathobacter</taxon>
    </lineage>
</organism>
<evidence type="ECO:0000313" key="2">
    <source>
        <dbReference type="Proteomes" id="UP000049472"/>
    </source>
</evidence>
<dbReference type="InterPro" id="IPR011856">
    <property type="entry name" value="tRNA_endonuc-like_dom_sf"/>
</dbReference>
<dbReference type="GO" id="GO:0003676">
    <property type="term" value="F:nucleic acid binding"/>
    <property type="evidence" value="ECO:0007669"/>
    <property type="project" value="InterPro"/>
</dbReference>
<keyword evidence="2" id="KW-1185">Reference proteome</keyword>
<reference evidence="2" key="1">
    <citation type="submission" date="2015-05" db="EMBL/GenBank/DDBJ databases">
        <authorList>
            <consortium name="Pathogen Informatics"/>
        </authorList>
    </citation>
    <scope>NUCLEOTIDE SEQUENCE [LARGE SCALE GENOMIC DNA]</scope>
    <source>
        <strain evidence="2">T1-815</strain>
    </source>
</reference>
<gene>
    <name evidence="1" type="ORF">T1815_05371</name>
</gene>
<dbReference type="AlphaFoldDB" id="A0A0M6WBP7"/>
<dbReference type="Proteomes" id="UP000049472">
    <property type="component" value="Unassembled WGS sequence"/>
</dbReference>
<name>A0A0M6WBP7_9FIRM</name>
<evidence type="ECO:0000313" key="1">
    <source>
        <dbReference type="EMBL" id="CRL33232.1"/>
    </source>
</evidence>
<sequence>MLDINRYRLNLYELLYKYPLCNYMTKTEDVYRRTQVMFIGGKEKAVETYKTMFWASQYPDSILHMTYCGEAEEIDYVKGIFEDKVMFPAFDEYLDKGYAEKLDYVNDNEILIDTRYHYIIIATGDAYKDWELLVKLESVYGNSSDSGKQVMLAVYNDGLADKLASLNWDKVSKNVNIIQFEMSDQQIKSSDLKRVAANMNLAYSLMYDQRLNIDSNLKKFDNMCNEEFEIINSDKYDADSSYASAVSISSKLAYCLEYSKENGLDTEYNGNKAVSILTTAIAQNNDLYKQLYYWEHKRWNAYMVMRGYRQPQKEEWDFVYSHGNKNVDIKRKLHVCLCESGKQLNQDMNKPSFWKSIKNKLDPLDYVSYSCNLIASNKAKEIENNIYSKYSFLNGILFKELKESIENLFLDVGNANDDFRRTYNFYLQIPEVQSNRIIREQFEQLNEEMNVVIIRNKHIDFFKYDAQLVKLIPFVIWYGRKYSEVFVFSKGIAANDVIIPTLLYAKQAYFVSDTVVDKYKMVIKRYFEERGDNTKVQFISYDEMLKLVDNKSIDNYVITGEGEEKEDFISTKNKVVNVRYDIQKNEIKNRIFVGLNNQSISVREFIRLQGGDVQAEYRDTLSRKTYAEYEKLFWNFSETRNSGTYKYVPWNKVIKIFTEDSRQKNGALQIENKNVLLTANNKDMIYVCDICLSQEKYLNNLLDNFLIILSDYHLIGNFNVVLKDKNVNIQFITYHKEICEIVESYQKQDAECIIADLVMGKKNLNRNDLIIQYSKDICIAIDKSKNRNEFRAQYYEPLLKELKSLGAIYDYQVKDGMLISVLIKDMRIILNLFEKEGDIFEKIAYHRFRNSAFFDDVRNGVYFYWNRDTYDKASQQKKLKNIIEDISKNDIVGLIDADTFCELHNQVYSTDIFDYQKSQVSNEIDVIATRGMQAYFVSCKAASDIVMGYELEIANHAKNAGAVPVLCTSKKIENNSDAVLSRASEVDKIVFIGKDELMEQNDFNNQIEQLMLI</sequence>
<proteinExistence type="predicted"/>
<dbReference type="Gene3D" id="3.40.1350.10">
    <property type="match status" value="1"/>
</dbReference>
<dbReference type="RefSeq" id="WP_055061031.1">
    <property type="nucleotide sequence ID" value="NZ_CVRQ01000008.1"/>
</dbReference>
<dbReference type="EMBL" id="CVRQ01000008">
    <property type="protein sequence ID" value="CRL33232.1"/>
    <property type="molecule type" value="Genomic_DNA"/>
</dbReference>
<accession>A0A0M6WBP7</accession>
<protein>
    <submittedName>
        <fullName evidence="1">Uncharacterized protein</fullName>
    </submittedName>
</protein>